<dbReference type="SUPFAM" id="SSF49464">
    <property type="entry name" value="Carboxypeptidase regulatory domain-like"/>
    <property type="match status" value="1"/>
</dbReference>
<evidence type="ECO:0000256" key="7">
    <source>
        <dbReference type="PROSITE-ProRule" id="PRU01360"/>
    </source>
</evidence>
<evidence type="ECO:0000256" key="5">
    <source>
        <dbReference type="ARBA" id="ARBA00023136"/>
    </source>
</evidence>
<protein>
    <submittedName>
        <fullName evidence="9">TonB-dependent receptor</fullName>
    </submittedName>
</protein>
<dbReference type="EMBL" id="BAABEY010000016">
    <property type="protein sequence ID" value="GAA4436880.1"/>
    <property type="molecule type" value="Genomic_DNA"/>
</dbReference>
<dbReference type="Gene3D" id="2.60.40.1120">
    <property type="entry name" value="Carboxypeptidase-like, regulatory domain"/>
    <property type="match status" value="1"/>
</dbReference>
<dbReference type="InterPro" id="IPR008969">
    <property type="entry name" value="CarboxyPept-like_regulatory"/>
</dbReference>
<dbReference type="NCBIfam" id="TIGR04056">
    <property type="entry name" value="OMP_RagA_SusC"/>
    <property type="match status" value="1"/>
</dbReference>
<organism evidence="9 10">
    <name type="scientific">Ravibacter arvi</name>
    <dbReference type="NCBI Taxonomy" id="2051041"/>
    <lineage>
        <taxon>Bacteria</taxon>
        <taxon>Pseudomonadati</taxon>
        <taxon>Bacteroidota</taxon>
        <taxon>Cytophagia</taxon>
        <taxon>Cytophagales</taxon>
        <taxon>Spirosomataceae</taxon>
        <taxon>Ravibacter</taxon>
    </lineage>
</organism>
<dbReference type="NCBIfam" id="TIGR04057">
    <property type="entry name" value="SusC_RagA_signa"/>
    <property type="match status" value="1"/>
</dbReference>
<keyword evidence="3 7" id="KW-1134">Transmembrane beta strand</keyword>
<dbReference type="Pfam" id="PF13715">
    <property type="entry name" value="CarbopepD_reg_2"/>
    <property type="match status" value="1"/>
</dbReference>
<keyword evidence="6 7" id="KW-0998">Cell outer membrane</keyword>
<comment type="caution">
    <text evidence="9">The sequence shown here is derived from an EMBL/GenBank/DDBJ whole genome shotgun (WGS) entry which is preliminary data.</text>
</comment>
<accession>A0ABP8LTZ1</accession>
<proteinExistence type="inferred from homology"/>
<keyword evidence="2 7" id="KW-0813">Transport</keyword>
<keyword evidence="4 7" id="KW-0812">Transmembrane</keyword>
<dbReference type="RefSeq" id="WP_345027817.1">
    <property type="nucleotide sequence ID" value="NZ_BAABEY010000016.1"/>
</dbReference>
<dbReference type="Pfam" id="PF07715">
    <property type="entry name" value="Plug"/>
    <property type="match status" value="1"/>
</dbReference>
<evidence type="ECO:0000313" key="9">
    <source>
        <dbReference type="EMBL" id="GAA4436880.1"/>
    </source>
</evidence>
<evidence type="ECO:0000313" key="10">
    <source>
        <dbReference type="Proteomes" id="UP001501508"/>
    </source>
</evidence>
<evidence type="ECO:0000256" key="4">
    <source>
        <dbReference type="ARBA" id="ARBA00022692"/>
    </source>
</evidence>
<dbReference type="InterPro" id="IPR012910">
    <property type="entry name" value="Plug_dom"/>
</dbReference>
<keyword evidence="9" id="KW-0675">Receptor</keyword>
<dbReference type="InterPro" id="IPR039426">
    <property type="entry name" value="TonB-dep_rcpt-like"/>
</dbReference>
<feature type="domain" description="TonB-dependent receptor plug" evidence="8">
    <location>
        <begin position="121"/>
        <end position="236"/>
    </location>
</feature>
<evidence type="ECO:0000256" key="3">
    <source>
        <dbReference type="ARBA" id="ARBA00022452"/>
    </source>
</evidence>
<dbReference type="InterPro" id="IPR036942">
    <property type="entry name" value="Beta-barrel_TonB_sf"/>
</dbReference>
<dbReference type="Gene3D" id="2.170.130.10">
    <property type="entry name" value="TonB-dependent receptor, plug domain"/>
    <property type="match status" value="1"/>
</dbReference>
<sequence length="994" mass="107987">MPLGFAWSYPGTEATAEKAIRGRVVSESDGEPLPGVTVMISEAGGAGRQGSSTNEKGEFSFSGLKDGTAYNLDFSFIGFQKQSVAAFVPTAANNGFIEIRLKEEASNLSEVVVVGYGSTVKRDVTGSVTSLKSGEFNSGIINSPEQLLQGKVAGVNVTSASGEPGGAQSITIRGPGGVRTGSTPLFVLDGLPLDNAGTGGSMNPLNFLNPQDIESIDVLKDASATAIYGARGANGVIQITTKKGKEGFSSINYSGSIGFSALARKLPLLNADEFRKEVKALGGSDLIDEGGNTDWQDEITRKAITHNHNLSMSGGSRSFSYFGSLGVQKQEGILKGNSMDRYNGRINLNQKILNDRISVDVNISATNMKNQRPPIEGMLGGALSANPTYPPYEADGSLFQYTDGTNPLLPLRLEKDITGINRVVAGISPSIRLVKGLVYKINFGIDHATATQDIQSLANKEPYREGRFETRGKKNSNRLIENYLTYTMDKERHSLSALVGHSYQRLFEQERTFSIDRLPLTEIEPIYNPGIGQDLTMVRNRPTGYAYENELQSFFSRINYQLADKYLATATVRVDGSSKFGKNNKYGVFPSFSLGWRISEESFMKSSPFSDLKLRAGWGQTGNQEIPAKITHALFTSTISNSTSYPLDNSGPFFPGTTYTRLANPNIQWEVSTQTDVGLDFTLLQGSLGGTVDYFNKVSNHILLEVIPADPVQPAGKLWTNVADMEIRNQGVEFDLHFRKSTESGWKYGIGVNATFMKNRVSNSPYSVIPSGSVSGSGLTSSTINGYINNEPIGTFFLRDFIGFDEKGIGKYRDINGDGISNDRDRIPAGTAVPTQMYNLTANAGFRGFDLSLNFNGVAGNKVYDNTANANFYKLRLSKGLNSTRAALEFPEESITNSAPVSTRFLKDGAFFRLNNAVLGYNFNPEKLGIAKYVSSLRLSLTGQNLFVWTKYNGFDPEVNNDKAINGVSSYGIDYLSYPKARTIIFGVNVGFVN</sequence>
<evidence type="ECO:0000256" key="1">
    <source>
        <dbReference type="ARBA" id="ARBA00004571"/>
    </source>
</evidence>
<keyword evidence="10" id="KW-1185">Reference proteome</keyword>
<reference evidence="10" key="1">
    <citation type="journal article" date="2019" name="Int. J. Syst. Evol. Microbiol.">
        <title>The Global Catalogue of Microorganisms (GCM) 10K type strain sequencing project: providing services to taxonomists for standard genome sequencing and annotation.</title>
        <authorList>
            <consortium name="The Broad Institute Genomics Platform"/>
            <consortium name="The Broad Institute Genome Sequencing Center for Infectious Disease"/>
            <person name="Wu L."/>
            <person name="Ma J."/>
        </authorList>
    </citation>
    <scope>NUCLEOTIDE SEQUENCE [LARGE SCALE GENOMIC DNA]</scope>
    <source>
        <strain evidence="10">JCM 31920</strain>
    </source>
</reference>
<evidence type="ECO:0000256" key="6">
    <source>
        <dbReference type="ARBA" id="ARBA00023237"/>
    </source>
</evidence>
<gene>
    <name evidence="9" type="ORF">GCM10023091_15350</name>
</gene>
<comment type="subcellular location">
    <subcellularLocation>
        <location evidence="1 7">Cell outer membrane</location>
        <topology evidence="1 7">Multi-pass membrane protein</topology>
    </subcellularLocation>
</comment>
<dbReference type="InterPro" id="IPR023997">
    <property type="entry name" value="TonB-dep_OMP_SusC/RagA_CS"/>
</dbReference>
<name>A0ABP8LTZ1_9BACT</name>
<dbReference type="SUPFAM" id="SSF56935">
    <property type="entry name" value="Porins"/>
    <property type="match status" value="1"/>
</dbReference>
<dbReference type="InterPro" id="IPR023996">
    <property type="entry name" value="TonB-dep_OMP_SusC/RagA"/>
</dbReference>
<comment type="similarity">
    <text evidence="7">Belongs to the TonB-dependent receptor family.</text>
</comment>
<dbReference type="InterPro" id="IPR037066">
    <property type="entry name" value="Plug_dom_sf"/>
</dbReference>
<keyword evidence="5 7" id="KW-0472">Membrane</keyword>
<evidence type="ECO:0000259" key="8">
    <source>
        <dbReference type="Pfam" id="PF07715"/>
    </source>
</evidence>
<dbReference type="Gene3D" id="2.40.170.20">
    <property type="entry name" value="TonB-dependent receptor, beta-barrel domain"/>
    <property type="match status" value="1"/>
</dbReference>
<dbReference type="PROSITE" id="PS52016">
    <property type="entry name" value="TONB_DEPENDENT_REC_3"/>
    <property type="match status" value="1"/>
</dbReference>
<dbReference type="Proteomes" id="UP001501508">
    <property type="component" value="Unassembled WGS sequence"/>
</dbReference>
<evidence type="ECO:0000256" key="2">
    <source>
        <dbReference type="ARBA" id="ARBA00022448"/>
    </source>
</evidence>